<proteinExistence type="predicted"/>
<organism evidence="1 2">
    <name type="scientific">Metabacillus hrfriensis</name>
    <dbReference type="NCBI Taxonomy" id="3048891"/>
    <lineage>
        <taxon>Bacteria</taxon>
        <taxon>Bacillati</taxon>
        <taxon>Bacillota</taxon>
        <taxon>Bacilli</taxon>
        <taxon>Bacillales</taxon>
        <taxon>Bacillaceae</taxon>
        <taxon>Metabacillus</taxon>
    </lineage>
</organism>
<dbReference type="Proteomes" id="UP001226091">
    <property type="component" value="Chromosome"/>
</dbReference>
<evidence type="ECO:0000313" key="1">
    <source>
        <dbReference type="EMBL" id="WHZ55880.1"/>
    </source>
</evidence>
<reference evidence="2" key="1">
    <citation type="journal article" date="2025" name="Aquaculture">
        <title>Assessment of the bioflocculant production and safety properties of Metabacillus hrfriensis sp. nov. based on phenotypic and whole-genome sequencing analysis.</title>
        <authorList>
            <person name="Zhang R."/>
            <person name="Zhao Z."/>
            <person name="Luo L."/>
            <person name="Wang S."/>
            <person name="Guo K."/>
            <person name="Xu W."/>
        </authorList>
    </citation>
    <scope>NUCLEOTIDE SEQUENCE [LARGE SCALE GENOMIC DNA]</scope>
    <source>
        <strain evidence="2">CT-WN-B3</strain>
    </source>
</reference>
<protein>
    <submittedName>
        <fullName evidence="1">Phosphatase PAP2 family protein</fullName>
    </submittedName>
</protein>
<dbReference type="EMBL" id="CP126116">
    <property type="protein sequence ID" value="WHZ55880.1"/>
    <property type="molecule type" value="Genomic_DNA"/>
</dbReference>
<evidence type="ECO:0000313" key="2">
    <source>
        <dbReference type="Proteomes" id="UP001226091"/>
    </source>
</evidence>
<accession>A0ACD4R5Z0</accession>
<sequence>MKKIALFLFLFIFLAVLYQMEGIQQMDNAVVKGAEDFRTEPFNFFFLTVSDIGSIKVEFPIMIFASIVLLLFRKFLPAIFLWGTFYSIRFINNELKDLFHRERPSFDALIDAAHYSFPSGHAMNSTAFYGFLCYLVLSFTSSKQRSRKWWIGITVILIGLIGMSRIYLGVHYLVDVLAGFSAGMVWLLVIIKGYEMIKSTKLDYLR</sequence>
<keyword evidence="2" id="KW-1185">Reference proteome</keyword>
<gene>
    <name evidence="1" type="ORF">QLQ22_14265</name>
</gene>
<name>A0ACD4R5Z0_9BACI</name>